<evidence type="ECO:0000313" key="3">
    <source>
        <dbReference type="Proteomes" id="UP000585474"/>
    </source>
</evidence>
<evidence type="ECO:0000256" key="1">
    <source>
        <dbReference type="SAM" id="MobiDB-lite"/>
    </source>
</evidence>
<keyword evidence="3" id="KW-1185">Reference proteome</keyword>
<sequence length="91" mass="8917">MAAALWPLVDEIDGAGVAGGGGSTAGATGRGGEDSGGEDVADGGGLEEAVVGTLENNTPEDPSPLISGKSTKFDLITSNHRPGNRKNVAVV</sequence>
<protein>
    <submittedName>
        <fullName evidence="2">Uncharacterized protein</fullName>
    </submittedName>
</protein>
<name>A0A7J0G0L2_9ERIC</name>
<dbReference type="Proteomes" id="UP000585474">
    <property type="component" value="Unassembled WGS sequence"/>
</dbReference>
<dbReference type="AlphaFoldDB" id="A0A7J0G0L2"/>
<accession>A0A7J0G0L2</accession>
<feature type="compositionally biased region" description="Gly residues" evidence="1">
    <location>
        <begin position="16"/>
        <end position="30"/>
    </location>
</feature>
<gene>
    <name evidence="2" type="ORF">Acr_16g0003520</name>
</gene>
<feature type="region of interest" description="Disordered" evidence="1">
    <location>
        <begin position="13"/>
        <end position="91"/>
    </location>
</feature>
<evidence type="ECO:0000313" key="2">
    <source>
        <dbReference type="EMBL" id="GFZ03728.1"/>
    </source>
</evidence>
<dbReference type="EMBL" id="BJWL01000016">
    <property type="protein sequence ID" value="GFZ03728.1"/>
    <property type="molecule type" value="Genomic_DNA"/>
</dbReference>
<proteinExistence type="predicted"/>
<reference evidence="2 3" key="1">
    <citation type="submission" date="2019-07" db="EMBL/GenBank/DDBJ databases">
        <title>De Novo Assembly of kiwifruit Actinidia rufa.</title>
        <authorList>
            <person name="Sugita-Konishi S."/>
            <person name="Sato K."/>
            <person name="Mori E."/>
            <person name="Abe Y."/>
            <person name="Kisaki G."/>
            <person name="Hamano K."/>
            <person name="Suezawa K."/>
            <person name="Otani M."/>
            <person name="Fukuda T."/>
            <person name="Manabe T."/>
            <person name="Gomi K."/>
            <person name="Tabuchi M."/>
            <person name="Akimitsu K."/>
            <person name="Kataoka I."/>
        </authorList>
    </citation>
    <scope>NUCLEOTIDE SEQUENCE [LARGE SCALE GENOMIC DNA]</scope>
    <source>
        <strain evidence="3">cv. Fuchu</strain>
    </source>
</reference>
<organism evidence="2 3">
    <name type="scientific">Actinidia rufa</name>
    <dbReference type="NCBI Taxonomy" id="165716"/>
    <lineage>
        <taxon>Eukaryota</taxon>
        <taxon>Viridiplantae</taxon>
        <taxon>Streptophyta</taxon>
        <taxon>Embryophyta</taxon>
        <taxon>Tracheophyta</taxon>
        <taxon>Spermatophyta</taxon>
        <taxon>Magnoliopsida</taxon>
        <taxon>eudicotyledons</taxon>
        <taxon>Gunneridae</taxon>
        <taxon>Pentapetalae</taxon>
        <taxon>asterids</taxon>
        <taxon>Ericales</taxon>
        <taxon>Actinidiaceae</taxon>
        <taxon>Actinidia</taxon>
    </lineage>
</organism>
<comment type="caution">
    <text evidence="2">The sequence shown here is derived from an EMBL/GenBank/DDBJ whole genome shotgun (WGS) entry which is preliminary data.</text>
</comment>